<evidence type="ECO:0000313" key="3">
    <source>
        <dbReference type="Proteomes" id="UP000184278"/>
    </source>
</evidence>
<keyword evidence="3" id="KW-1185">Reference proteome</keyword>
<protein>
    <submittedName>
        <fullName evidence="2">Glycosyltransferase, SP_1767 family</fullName>
    </submittedName>
</protein>
<evidence type="ECO:0000313" key="2">
    <source>
        <dbReference type="EMBL" id="SHI16920.1"/>
    </source>
</evidence>
<sequence>MRVYIYGRGLGFKYVKRCLLEQVEIIAYIDNYAQDKVSGDGISIIKKDELLQDFDFIIITLMKYEVVRSDLLKQGIGRQRIISFFDREDAEKDIFYSVLDSHRWKSELMWKYQQEVEIPRADNAYYEANAKELEERYELPTIIDVDKTIDILIGEEKSLTRFGDGEFEMMFGRNRPRFQVLDKKLGNRLCEALQKSLPNLMIAIADNYGDLSKYTDEAADAIRHYMSPEVRKNHMSLLDMHRCYYDAYLSRPYYIYRDKSFGVIKRKFDHIKEIWSGKDVLIVEGEHTRFGVSNDLMDGATSVVRLLVPDKNAFSKYDAIIEATKKYGYKRLIICVIGPTATILVFDLAKMGYRAIDIGQLDTEYEWFLREAKDKCDVSYKTVSEFIDKEVYEDISEPYKSIYEEQIVEIIK</sequence>
<dbReference type="AlphaFoldDB" id="A0A1M5YYB2"/>
<dbReference type="GeneID" id="89508477"/>
<proteinExistence type="predicted"/>
<dbReference type="GO" id="GO:0016740">
    <property type="term" value="F:transferase activity"/>
    <property type="evidence" value="ECO:0007669"/>
    <property type="project" value="UniProtKB-KW"/>
</dbReference>
<evidence type="ECO:0000259" key="1">
    <source>
        <dbReference type="Pfam" id="PF08759"/>
    </source>
</evidence>
<dbReference type="Gene3D" id="3.40.50.720">
    <property type="entry name" value="NAD(P)-binding Rossmann-like Domain"/>
    <property type="match status" value="1"/>
</dbReference>
<reference evidence="3" key="1">
    <citation type="submission" date="2016-11" db="EMBL/GenBank/DDBJ databases">
        <authorList>
            <person name="Varghese N."/>
            <person name="Submissions S."/>
        </authorList>
    </citation>
    <scope>NUCLEOTIDE SEQUENCE [LARGE SCALE GENOMIC DNA]</scope>
    <source>
        <strain evidence="3">DSM 3071</strain>
    </source>
</reference>
<dbReference type="InterPro" id="IPR014869">
    <property type="entry name" value="GT-D"/>
</dbReference>
<dbReference type="STRING" id="1121131.SAMN02745229_01798"/>
<organism evidence="2 3">
    <name type="scientific">Butyrivibrio fibrisolvens DSM 3071</name>
    <dbReference type="NCBI Taxonomy" id="1121131"/>
    <lineage>
        <taxon>Bacteria</taxon>
        <taxon>Bacillati</taxon>
        <taxon>Bacillota</taxon>
        <taxon>Clostridia</taxon>
        <taxon>Lachnospirales</taxon>
        <taxon>Lachnospiraceae</taxon>
        <taxon>Butyrivibrio</taxon>
    </lineage>
</organism>
<keyword evidence="2" id="KW-0808">Transferase</keyword>
<dbReference type="OrthoDB" id="796510at2"/>
<dbReference type="RefSeq" id="WP_073387141.1">
    <property type="nucleotide sequence ID" value="NZ_FQXK01000014.1"/>
</dbReference>
<dbReference type="Pfam" id="PF08759">
    <property type="entry name" value="GT-D"/>
    <property type="match status" value="1"/>
</dbReference>
<accession>A0A1M5YYB2</accession>
<dbReference type="Proteomes" id="UP000184278">
    <property type="component" value="Unassembled WGS sequence"/>
</dbReference>
<gene>
    <name evidence="2" type="ORF">SAMN02745229_01798</name>
</gene>
<name>A0A1M5YYB2_BUTFI</name>
<dbReference type="EMBL" id="FQXK01000014">
    <property type="protein sequence ID" value="SHI16920.1"/>
    <property type="molecule type" value="Genomic_DNA"/>
</dbReference>
<feature type="domain" description="Glycosyltransferase GT-D fold" evidence="1">
    <location>
        <begin position="160"/>
        <end position="386"/>
    </location>
</feature>